<dbReference type="AlphaFoldDB" id="A0A2P2KCY3"/>
<evidence type="ECO:0000313" key="1">
    <source>
        <dbReference type="EMBL" id="MBX03580.1"/>
    </source>
</evidence>
<proteinExistence type="predicted"/>
<accession>A0A2P2KCY3</accession>
<name>A0A2P2KCY3_RHIMU</name>
<sequence length="70" mass="8081">MYTTDLKTQRHLALTVSKKILLHFFPRSFTPRALSNFPIICWLGMALPDSYSCIIWGFSLITCMNPKTKD</sequence>
<organism evidence="1">
    <name type="scientific">Rhizophora mucronata</name>
    <name type="common">Asiatic mangrove</name>
    <dbReference type="NCBI Taxonomy" id="61149"/>
    <lineage>
        <taxon>Eukaryota</taxon>
        <taxon>Viridiplantae</taxon>
        <taxon>Streptophyta</taxon>
        <taxon>Embryophyta</taxon>
        <taxon>Tracheophyta</taxon>
        <taxon>Spermatophyta</taxon>
        <taxon>Magnoliopsida</taxon>
        <taxon>eudicotyledons</taxon>
        <taxon>Gunneridae</taxon>
        <taxon>Pentapetalae</taxon>
        <taxon>rosids</taxon>
        <taxon>fabids</taxon>
        <taxon>Malpighiales</taxon>
        <taxon>Rhizophoraceae</taxon>
        <taxon>Rhizophora</taxon>
    </lineage>
</organism>
<reference evidence="1" key="1">
    <citation type="submission" date="2018-02" db="EMBL/GenBank/DDBJ databases">
        <title>Rhizophora mucronata_Transcriptome.</title>
        <authorList>
            <person name="Meera S.P."/>
            <person name="Sreeshan A."/>
            <person name="Augustine A."/>
        </authorList>
    </citation>
    <scope>NUCLEOTIDE SEQUENCE</scope>
    <source>
        <tissue evidence="1">Leaf</tissue>
    </source>
</reference>
<dbReference type="EMBL" id="GGEC01023096">
    <property type="protein sequence ID" value="MBX03580.1"/>
    <property type="molecule type" value="Transcribed_RNA"/>
</dbReference>
<protein>
    <submittedName>
        <fullName evidence="1">Uncharacterized protein</fullName>
    </submittedName>
</protein>